<name>A0A6J7Q5N1_9ZZZZ</name>
<evidence type="ECO:0000256" key="2">
    <source>
        <dbReference type="ARBA" id="ARBA00022448"/>
    </source>
</evidence>
<dbReference type="GO" id="GO:0005886">
    <property type="term" value="C:plasma membrane"/>
    <property type="evidence" value="ECO:0007669"/>
    <property type="project" value="UniProtKB-SubCell"/>
</dbReference>
<feature type="transmembrane region" description="Helical" evidence="8">
    <location>
        <begin position="149"/>
        <end position="172"/>
    </location>
</feature>
<comment type="subcellular location">
    <subcellularLocation>
        <location evidence="1">Cell membrane</location>
        <topology evidence="1">Multi-pass membrane protein</topology>
    </subcellularLocation>
</comment>
<dbReference type="InterPro" id="IPR025966">
    <property type="entry name" value="OppC_N"/>
</dbReference>
<keyword evidence="5 8" id="KW-1133">Transmembrane helix</keyword>
<reference evidence="11" key="1">
    <citation type="submission" date="2020-05" db="EMBL/GenBank/DDBJ databases">
        <authorList>
            <person name="Chiriac C."/>
            <person name="Salcher M."/>
            <person name="Ghai R."/>
            <person name="Kavagutti S V."/>
        </authorList>
    </citation>
    <scope>NUCLEOTIDE SEQUENCE</scope>
</reference>
<protein>
    <submittedName>
        <fullName evidence="11">Unannotated protein</fullName>
    </submittedName>
</protein>
<evidence type="ECO:0000256" key="7">
    <source>
        <dbReference type="SAM" id="MobiDB-lite"/>
    </source>
</evidence>
<evidence type="ECO:0000256" key="8">
    <source>
        <dbReference type="SAM" id="Phobius"/>
    </source>
</evidence>
<dbReference type="Pfam" id="PF00528">
    <property type="entry name" value="BPD_transp_1"/>
    <property type="match status" value="1"/>
</dbReference>
<feature type="region of interest" description="Disordered" evidence="7">
    <location>
        <begin position="1"/>
        <end position="24"/>
    </location>
</feature>
<evidence type="ECO:0000313" key="11">
    <source>
        <dbReference type="EMBL" id="CAB5011429.1"/>
    </source>
</evidence>
<dbReference type="SUPFAM" id="SSF161098">
    <property type="entry name" value="MetI-like"/>
    <property type="match status" value="1"/>
</dbReference>
<evidence type="ECO:0000256" key="6">
    <source>
        <dbReference type="ARBA" id="ARBA00023136"/>
    </source>
</evidence>
<feature type="transmembrane region" description="Helical" evidence="8">
    <location>
        <begin position="48"/>
        <end position="67"/>
    </location>
</feature>
<dbReference type="Pfam" id="PF12911">
    <property type="entry name" value="OppC_N"/>
    <property type="match status" value="1"/>
</dbReference>
<sequence length="317" mass="34365">MSMDPFERLPLPEPESSDAEALAPEGGNAVSDGGFLRNMFHVFTENKLAVISAVFLIFIVVFCFIGPDLYVTNQTNTQDALLNSTQNSPPSSAHWLGTDESGFDVLGRLMYGGQISLIVGFFAALVATVIGIAYGALSGFFGGWFDAALMRFVDIGLSIPVLFLLIALVTIYRPTATMLIVVIAAVSWLVPARLIRAETLTLRTREYVQAVRVMGGTRKRIIGRHIVPNSVGTIVVFATFDVADSILLLAALGFLGLGVPAPQTDWGTMLSNGVNFASNGYWWEIYPVGLCIVLVVVALNYIGDALRDSLEVRLQRR</sequence>
<feature type="transmembrane region" description="Helical" evidence="8">
    <location>
        <begin position="115"/>
        <end position="137"/>
    </location>
</feature>
<dbReference type="PANTHER" id="PTHR43386">
    <property type="entry name" value="OLIGOPEPTIDE TRANSPORT SYSTEM PERMEASE PROTEIN APPC"/>
    <property type="match status" value="1"/>
</dbReference>
<gene>
    <name evidence="10" type="ORF">UFOPK3427_01607</name>
    <name evidence="11" type="ORF">UFOPK4112_00333</name>
</gene>
<dbReference type="InterPro" id="IPR035906">
    <property type="entry name" value="MetI-like_sf"/>
</dbReference>
<evidence type="ECO:0000256" key="3">
    <source>
        <dbReference type="ARBA" id="ARBA00022475"/>
    </source>
</evidence>
<keyword evidence="6 8" id="KW-0472">Membrane</keyword>
<evidence type="ECO:0000256" key="4">
    <source>
        <dbReference type="ARBA" id="ARBA00022692"/>
    </source>
</evidence>
<feature type="transmembrane region" description="Helical" evidence="8">
    <location>
        <begin position="178"/>
        <end position="195"/>
    </location>
</feature>
<dbReference type="AlphaFoldDB" id="A0A6J7Q5N1"/>
<keyword evidence="2" id="KW-0813">Transport</keyword>
<proteinExistence type="predicted"/>
<dbReference type="GO" id="GO:0055085">
    <property type="term" value="P:transmembrane transport"/>
    <property type="evidence" value="ECO:0007669"/>
    <property type="project" value="InterPro"/>
</dbReference>
<evidence type="ECO:0000313" key="10">
    <source>
        <dbReference type="EMBL" id="CAB4882226.1"/>
    </source>
</evidence>
<dbReference type="PROSITE" id="PS50928">
    <property type="entry name" value="ABC_TM1"/>
    <property type="match status" value="1"/>
</dbReference>
<keyword evidence="3" id="KW-1003">Cell membrane</keyword>
<dbReference type="InterPro" id="IPR050366">
    <property type="entry name" value="BP-dependent_transpt_permease"/>
</dbReference>
<dbReference type="EMBL" id="CAFBLT010000002">
    <property type="protein sequence ID" value="CAB4882226.1"/>
    <property type="molecule type" value="Genomic_DNA"/>
</dbReference>
<dbReference type="InterPro" id="IPR000515">
    <property type="entry name" value="MetI-like"/>
</dbReference>
<evidence type="ECO:0000256" key="1">
    <source>
        <dbReference type="ARBA" id="ARBA00004651"/>
    </source>
</evidence>
<dbReference type="Gene3D" id="1.10.3720.10">
    <property type="entry name" value="MetI-like"/>
    <property type="match status" value="1"/>
</dbReference>
<keyword evidence="4 8" id="KW-0812">Transmembrane</keyword>
<accession>A0A6J7Q5N1</accession>
<dbReference type="CDD" id="cd06261">
    <property type="entry name" value="TM_PBP2"/>
    <property type="match status" value="1"/>
</dbReference>
<evidence type="ECO:0000256" key="5">
    <source>
        <dbReference type="ARBA" id="ARBA00022989"/>
    </source>
</evidence>
<dbReference type="PANTHER" id="PTHR43386:SF1">
    <property type="entry name" value="D,D-DIPEPTIDE TRANSPORT SYSTEM PERMEASE PROTEIN DDPC-RELATED"/>
    <property type="match status" value="1"/>
</dbReference>
<evidence type="ECO:0000259" key="9">
    <source>
        <dbReference type="PROSITE" id="PS50928"/>
    </source>
</evidence>
<dbReference type="EMBL" id="CAFBPM010000002">
    <property type="protein sequence ID" value="CAB5011429.1"/>
    <property type="molecule type" value="Genomic_DNA"/>
</dbReference>
<feature type="domain" description="ABC transmembrane type-1" evidence="9">
    <location>
        <begin position="113"/>
        <end position="303"/>
    </location>
</feature>
<feature type="transmembrane region" description="Helical" evidence="8">
    <location>
        <begin position="234"/>
        <end position="261"/>
    </location>
</feature>
<feature type="transmembrane region" description="Helical" evidence="8">
    <location>
        <begin position="281"/>
        <end position="303"/>
    </location>
</feature>
<organism evidence="11">
    <name type="scientific">freshwater metagenome</name>
    <dbReference type="NCBI Taxonomy" id="449393"/>
    <lineage>
        <taxon>unclassified sequences</taxon>
        <taxon>metagenomes</taxon>
        <taxon>ecological metagenomes</taxon>
    </lineage>
</organism>